<keyword evidence="2 5" id="KW-0812">Transmembrane</keyword>
<evidence type="ECO:0000313" key="7">
    <source>
        <dbReference type="EMBL" id="BCJ27151.1"/>
    </source>
</evidence>
<gene>
    <name evidence="7" type="ORF">Asera_12590</name>
</gene>
<accession>A0A810KY33</accession>
<keyword evidence="8" id="KW-1185">Reference proteome</keyword>
<evidence type="ECO:0000259" key="6">
    <source>
        <dbReference type="Pfam" id="PF14378"/>
    </source>
</evidence>
<dbReference type="AlphaFoldDB" id="A0A810KY33"/>
<dbReference type="RefSeq" id="WP_051801997.1">
    <property type="nucleotide sequence ID" value="NZ_AP023354.1"/>
</dbReference>
<dbReference type="InterPro" id="IPR052185">
    <property type="entry name" value="IPC_Synthase-Related"/>
</dbReference>
<organism evidence="7 8">
    <name type="scientific">Actinocatenispora sera</name>
    <dbReference type="NCBI Taxonomy" id="390989"/>
    <lineage>
        <taxon>Bacteria</taxon>
        <taxon>Bacillati</taxon>
        <taxon>Actinomycetota</taxon>
        <taxon>Actinomycetes</taxon>
        <taxon>Micromonosporales</taxon>
        <taxon>Micromonosporaceae</taxon>
        <taxon>Actinocatenispora</taxon>
    </lineage>
</organism>
<feature type="transmembrane region" description="Helical" evidence="5">
    <location>
        <begin position="122"/>
        <end position="142"/>
    </location>
</feature>
<dbReference type="InterPro" id="IPR026841">
    <property type="entry name" value="Aur1/Ipt1"/>
</dbReference>
<dbReference type="CDD" id="cd03386">
    <property type="entry name" value="PAP2_Aur1_like"/>
    <property type="match status" value="1"/>
</dbReference>
<comment type="subcellular location">
    <subcellularLocation>
        <location evidence="1">Membrane</location>
        <topology evidence="1">Multi-pass membrane protein</topology>
    </subcellularLocation>
</comment>
<evidence type="ECO:0000256" key="5">
    <source>
        <dbReference type="SAM" id="Phobius"/>
    </source>
</evidence>
<keyword evidence="3 5" id="KW-1133">Transmembrane helix</keyword>
<evidence type="ECO:0000313" key="8">
    <source>
        <dbReference type="Proteomes" id="UP000680750"/>
    </source>
</evidence>
<feature type="transmembrane region" description="Helical" evidence="5">
    <location>
        <begin position="97"/>
        <end position="115"/>
    </location>
</feature>
<dbReference type="Pfam" id="PF14378">
    <property type="entry name" value="PAP2_3"/>
    <property type="match status" value="1"/>
</dbReference>
<feature type="transmembrane region" description="Helical" evidence="5">
    <location>
        <begin position="180"/>
        <end position="202"/>
    </location>
</feature>
<dbReference type="KEGG" id="aser:Asera_12590"/>
<evidence type="ECO:0000256" key="2">
    <source>
        <dbReference type="ARBA" id="ARBA00022692"/>
    </source>
</evidence>
<dbReference type="PANTHER" id="PTHR31310:SF7">
    <property type="entry name" value="PA-PHOSPHATASE RELATED-FAMILY PROTEIN DDB_G0268928"/>
    <property type="match status" value="1"/>
</dbReference>
<dbReference type="EMBL" id="AP023354">
    <property type="protein sequence ID" value="BCJ27151.1"/>
    <property type="molecule type" value="Genomic_DNA"/>
</dbReference>
<evidence type="ECO:0000256" key="1">
    <source>
        <dbReference type="ARBA" id="ARBA00004141"/>
    </source>
</evidence>
<sequence length="267" mass="28974">METVTLTDEAAKEGTEPVARPRWWLAPARWWRELLIIGIGFGLYTFIQHQINVSPAPAVRHANAFLAAERWLGIDVEAPLNGALAGHPTLATVANDYYVLLHEVVTPAVILWLFLRRRAAYPYARFLLAVPTLLGFVLYYAVPVAPPRLVPGAGIVDTMAVFPGIGDYSSGPMEHTAAQFAAFPSLHFAWALWAGAMVFWLVRHRLVRALAVCYPACTGLVVLATGNHFVIDLAGGAVVTACGIGLLRLLRPVSETVVLRSAPESSS</sequence>
<name>A0A810KY33_9ACTN</name>
<feature type="transmembrane region" description="Helical" evidence="5">
    <location>
        <begin position="30"/>
        <end position="47"/>
    </location>
</feature>
<dbReference type="PANTHER" id="PTHR31310">
    <property type="match status" value="1"/>
</dbReference>
<feature type="domain" description="Inositolphosphotransferase Aur1/Ipt1" evidence="6">
    <location>
        <begin position="64"/>
        <end position="244"/>
    </location>
</feature>
<reference evidence="7" key="1">
    <citation type="submission" date="2020-08" db="EMBL/GenBank/DDBJ databases">
        <title>Whole genome shotgun sequence of Actinocatenispora sera NBRC 101916.</title>
        <authorList>
            <person name="Komaki H."/>
            <person name="Tamura T."/>
        </authorList>
    </citation>
    <scope>NUCLEOTIDE SEQUENCE</scope>
    <source>
        <strain evidence="7">NBRC 101916</strain>
    </source>
</reference>
<dbReference type="GO" id="GO:0016020">
    <property type="term" value="C:membrane"/>
    <property type="evidence" value="ECO:0007669"/>
    <property type="project" value="UniProtKB-SubCell"/>
</dbReference>
<evidence type="ECO:0000256" key="4">
    <source>
        <dbReference type="ARBA" id="ARBA00023136"/>
    </source>
</evidence>
<evidence type="ECO:0000256" key="3">
    <source>
        <dbReference type="ARBA" id="ARBA00022989"/>
    </source>
</evidence>
<dbReference type="Proteomes" id="UP000680750">
    <property type="component" value="Chromosome"/>
</dbReference>
<feature type="transmembrane region" description="Helical" evidence="5">
    <location>
        <begin position="209"/>
        <end position="227"/>
    </location>
</feature>
<keyword evidence="4 5" id="KW-0472">Membrane</keyword>
<protein>
    <submittedName>
        <fullName evidence="7">Inositol phosphorylceramide synthase</fullName>
    </submittedName>
</protein>
<proteinExistence type="predicted"/>